<evidence type="ECO:0000313" key="5">
    <source>
        <dbReference type="Proteomes" id="UP001437256"/>
    </source>
</evidence>
<feature type="chain" id="PRO_5047325463" description="Peptidase A1 domain-containing protein" evidence="2">
    <location>
        <begin position="24"/>
        <end position="482"/>
    </location>
</feature>
<comment type="similarity">
    <text evidence="1">Belongs to the peptidase A1 family.</text>
</comment>
<accession>A0ABR2ZXS4</accession>
<dbReference type="InterPro" id="IPR033121">
    <property type="entry name" value="PEPTIDASE_A1"/>
</dbReference>
<dbReference type="InterPro" id="IPR021109">
    <property type="entry name" value="Peptidase_aspartic_dom_sf"/>
</dbReference>
<keyword evidence="2" id="KW-0732">Signal</keyword>
<proteinExistence type="inferred from homology"/>
<name>A0ABR2ZXS4_9AGAR</name>
<gene>
    <name evidence="4" type="ORF">AAF712_006911</name>
</gene>
<organism evidence="4 5">
    <name type="scientific">Marasmius tenuissimus</name>
    <dbReference type="NCBI Taxonomy" id="585030"/>
    <lineage>
        <taxon>Eukaryota</taxon>
        <taxon>Fungi</taxon>
        <taxon>Dikarya</taxon>
        <taxon>Basidiomycota</taxon>
        <taxon>Agaricomycotina</taxon>
        <taxon>Agaricomycetes</taxon>
        <taxon>Agaricomycetidae</taxon>
        <taxon>Agaricales</taxon>
        <taxon>Marasmiineae</taxon>
        <taxon>Marasmiaceae</taxon>
        <taxon>Marasmius</taxon>
    </lineage>
</organism>
<dbReference type="CDD" id="cd05471">
    <property type="entry name" value="pepsin_like"/>
    <property type="match status" value="1"/>
</dbReference>
<evidence type="ECO:0000313" key="4">
    <source>
        <dbReference type="EMBL" id="KAL0066080.1"/>
    </source>
</evidence>
<keyword evidence="5" id="KW-1185">Reference proteome</keyword>
<evidence type="ECO:0000256" key="1">
    <source>
        <dbReference type="ARBA" id="ARBA00007447"/>
    </source>
</evidence>
<evidence type="ECO:0000259" key="3">
    <source>
        <dbReference type="PROSITE" id="PS51767"/>
    </source>
</evidence>
<dbReference type="Proteomes" id="UP001437256">
    <property type="component" value="Unassembled WGS sequence"/>
</dbReference>
<dbReference type="EMBL" id="JBBXMP010000039">
    <property type="protein sequence ID" value="KAL0066080.1"/>
    <property type="molecule type" value="Genomic_DNA"/>
</dbReference>
<evidence type="ECO:0000256" key="2">
    <source>
        <dbReference type="SAM" id="SignalP"/>
    </source>
</evidence>
<dbReference type="InterPro" id="IPR001461">
    <property type="entry name" value="Aspartic_peptidase_A1"/>
</dbReference>
<dbReference type="Pfam" id="PF00026">
    <property type="entry name" value="Asp"/>
    <property type="match status" value="1"/>
</dbReference>
<comment type="caution">
    <text evidence="4">The sequence shown here is derived from an EMBL/GenBank/DDBJ whole genome shotgun (WGS) entry which is preliminary data.</text>
</comment>
<protein>
    <recommendedName>
        <fullName evidence="3">Peptidase A1 domain-containing protein</fullName>
    </recommendedName>
</protein>
<feature type="signal peptide" evidence="2">
    <location>
        <begin position="1"/>
        <end position="23"/>
    </location>
</feature>
<dbReference type="PROSITE" id="PS51767">
    <property type="entry name" value="PEPTIDASE_A1"/>
    <property type="match status" value="1"/>
</dbReference>
<feature type="domain" description="Peptidase A1" evidence="3">
    <location>
        <begin position="93"/>
        <end position="415"/>
    </location>
</feature>
<sequence length="482" mass="51012">MLNSHLIATSLAISLLLTSGCDALVPSKRTPPKPRDSIELLRRVPTTKSYEEWGQWARNNRVSLLAKYGGSPQNEKRSTGTNLMVNQAADSSFYGSLAVGTPPVSYDVILDTGSADLWLAGPSFCDSSDCDRIATFASTQSSTLKESNTPFSITYGSGFASGNLATDTVQMAGFSVPNQVFGICNNVSSGMLTQPVSGLLGLAFETIASSKATPFWETLVKSGTWDSPLMAFQLTRYNNASRVRELEPGGSFTMGFVNSTLYTGEIDYQNIPSGQETYWIQQMTSLTIQGNSITLPSADSLAAIDTGTTLIGGPPSVVQSIYSQIEGSRPGTGDYEGYFLYPCSTNADVTIAFGGKSWTISNADFQVTSVGNSMCLGAFFGLETGNNLPSWIVGDAFLKNVYSVFRYDPPSVGFAELSAYSLSLNGANNPVPTPTIGSAAATVSATNLVKNDNNSAVSLPPVGGAMVMFVSMITVVVAPLLL</sequence>
<reference evidence="4 5" key="1">
    <citation type="submission" date="2024-05" db="EMBL/GenBank/DDBJ databases">
        <title>A draft genome resource for the thread blight pathogen Marasmius tenuissimus strain MS-2.</title>
        <authorList>
            <person name="Yulfo-Soto G.E."/>
            <person name="Baruah I.K."/>
            <person name="Amoako-Attah I."/>
            <person name="Bukari Y."/>
            <person name="Meinhardt L.W."/>
            <person name="Bailey B.A."/>
            <person name="Cohen S.P."/>
        </authorList>
    </citation>
    <scope>NUCLEOTIDE SEQUENCE [LARGE SCALE GENOMIC DNA]</scope>
    <source>
        <strain evidence="4 5">MS-2</strain>
    </source>
</reference>
<dbReference type="SUPFAM" id="SSF50630">
    <property type="entry name" value="Acid proteases"/>
    <property type="match status" value="1"/>
</dbReference>
<dbReference type="Gene3D" id="2.40.70.10">
    <property type="entry name" value="Acid Proteases"/>
    <property type="match status" value="2"/>
</dbReference>
<dbReference type="PANTHER" id="PTHR47966">
    <property type="entry name" value="BETA-SITE APP-CLEAVING ENZYME, ISOFORM A-RELATED"/>
    <property type="match status" value="1"/>
</dbReference>
<dbReference type="PRINTS" id="PR00792">
    <property type="entry name" value="PEPSIN"/>
</dbReference>
<dbReference type="InterPro" id="IPR034164">
    <property type="entry name" value="Pepsin-like_dom"/>
</dbReference>
<dbReference type="PANTHER" id="PTHR47966:SF57">
    <property type="entry name" value="PEPTIDASE A1 DOMAIN-CONTAINING PROTEIN"/>
    <property type="match status" value="1"/>
</dbReference>